<dbReference type="GO" id="GO:0030170">
    <property type="term" value="F:pyridoxal phosphate binding"/>
    <property type="evidence" value="ECO:0007669"/>
    <property type="project" value="InterPro"/>
</dbReference>
<dbReference type="InterPro" id="IPR049704">
    <property type="entry name" value="Aminotrans_3_PPA_site"/>
</dbReference>
<evidence type="ECO:0000256" key="2">
    <source>
        <dbReference type="ARBA" id="ARBA00008954"/>
    </source>
</evidence>
<dbReference type="InterPro" id="IPR015424">
    <property type="entry name" value="PyrdxlP-dep_Trfase"/>
</dbReference>
<dbReference type="PANTHER" id="PTHR45688">
    <property type="match status" value="1"/>
</dbReference>
<evidence type="ECO:0000256" key="4">
    <source>
        <dbReference type="ARBA" id="ARBA00013049"/>
    </source>
</evidence>
<dbReference type="SUPFAM" id="SSF53383">
    <property type="entry name" value="PLP-dependent transferases"/>
    <property type="match status" value="1"/>
</dbReference>
<gene>
    <name evidence="10" type="ORF">BROFUL_00882</name>
</gene>
<dbReference type="AlphaFoldDB" id="A0A0M2UZK1"/>
<evidence type="ECO:0000256" key="3">
    <source>
        <dbReference type="ARBA" id="ARBA00011881"/>
    </source>
</evidence>
<evidence type="ECO:0000313" key="10">
    <source>
        <dbReference type="EMBL" id="KKO20391.1"/>
    </source>
</evidence>
<organism evidence="10 11">
    <name type="scientific">Candidatus Brocadia fulgida</name>
    <dbReference type="NCBI Taxonomy" id="380242"/>
    <lineage>
        <taxon>Bacteria</taxon>
        <taxon>Pseudomonadati</taxon>
        <taxon>Planctomycetota</taxon>
        <taxon>Candidatus Brocadiia</taxon>
        <taxon>Candidatus Brocadiales</taxon>
        <taxon>Candidatus Brocadiaceae</taxon>
        <taxon>Candidatus Brocadia</taxon>
    </lineage>
</organism>
<dbReference type="InterPro" id="IPR015421">
    <property type="entry name" value="PyrdxlP-dep_Trfase_major"/>
</dbReference>
<evidence type="ECO:0000256" key="9">
    <source>
        <dbReference type="RuleBase" id="RU003560"/>
    </source>
</evidence>
<name>A0A0M2UZK1_9BACT</name>
<keyword evidence="6" id="KW-0808">Transferase</keyword>
<dbReference type="FunFam" id="3.40.640.10:FF:000004">
    <property type="entry name" value="Acetylornithine aminotransferase"/>
    <property type="match status" value="1"/>
</dbReference>
<evidence type="ECO:0000313" key="11">
    <source>
        <dbReference type="Proteomes" id="UP000034954"/>
    </source>
</evidence>
<evidence type="ECO:0000256" key="5">
    <source>
        <dbReference type="ARBA" id="ARBA00022576"/>
    </source>
</evidence>
<evidence type="ECO:0000256" key="1">
    <source>
        <dbReference type="ARBA" id="ARBA00001933"/>
    </source>
</evidence>
<keyword evidence="11" id="KW-1185">Reference proteome</keyword>
<dbReference type="InterPro" id="IPR005814">
    <property type="entry name" value="Aminotrans_3"/>
</dbReference>
<comment type="cofactor">
    <cofactor evidence="1">
        <name>pyridoxal 5'-phosphate</name>
        <dbReference type="ChEBI" id="CHEBI:597326"/>
    </cofactor>
</comment>
<dbReference type="EC" id="2.6.1.44" evidence="4"/>
<accession>A0A0M2UZK1</accession>
<dbReference type="InterPro" id="IPR015422">
    <property type="entry name" value="PyrdxlP-dep_Trfase_small"/>
</dbReference>
<keyword evidence="7 9" id="KW-0663">Pyridoxal phosphate</keyword>
<evidence type="ECO:0000256" key="8">
    <source>
        <dbReference type="ARBA" id="ARBA00022946"/>
    </source>
</evidence>
<dbReference type="PIRSF" id="PIRSF000521">
    <property type="entry name" value="Transaminase_4ab_Lys_Orn"/>
    <property type="match status" value="1"/>
</dbReference>
<dbReference type="CDD" id="cd00610">
    <property type="entry name" value="OAT_like"/>
    <property type="match status" value="1"/>
</dbReference>
<dbReference type="Gene3D" id="3.40.640.10">
    <property type="entry name" value="Type I PLP-dependent aspartate aminotransferase-like (Major domain)"/>
    <property type="match status" value="1"/>
</dbReference>
<comment type="caution">
    <text evidence="10">The sequence shown here is derived from an EMBL/GenBank/DDBJ whole genome shotgun (WGS) entry which is preliminary data.</text>
</comment>
<keyword evidence="5 10" id="KW-0032">Aminotransferase</keyword>
<sequence length="465" mass="51792">MFTPCRGRFQTCPYKTIVFMERIFQKARSLQKQKDFIMTTNHIGPDAILQKKQEYLIPCVYHFYRKPMQIVRGKMQHLYDHTGKQYLDFYGGVSVMNAGHCNPEVVEKICEQVRTLQHTTAIYLTQPIVDLAEKLAQITPRSLKRSFFCASGSEANEGAALLAQLYTGKNKFVAIQQGLHGRTKLTMNLTGLPMWRTDPNPLSDVVHIPGAYCYRCAYGLTYPRCDLTCAWRLEDVVKNGEYAAFIAEPIQGNGGILTPPPGYFKLIREILDRYHVLFIADEVQTGFGRTGEMFAIEHWDVLPDIMTLAKALANGTPIGAFITNDTIASSYTRPGASTTGGNPVSATAALATIDVIEKHQLVERARTLGAYFQEKLLELQQRHTIIGEVRGKGLMLGVELVKEDKIPAAEETDHILERLKDCGILAGKTGVSRNVLTFQPPLVITGTDIDHVAKTLDSILYSGCS</sequence>
<dbReference type="Proteomes" id="UP000034954">
    <property type="component" value="Unassembled WGS sequence"/>
</dbReference>
<comment type="subunit">
    <text evidence="3">Homotetramer.</text>
</comment>
<dbReference type="PANTHER" id="PTHR45688:SF3">
    <property type="entry name" value="ALANINE--GLYOXYLATE AMINOTRANSFERASE 2, MITOCHONDRIAL"/>
    <property type="match status" value="1"/>
</dbReference>
<evidence type="ECO:0000256" key="7">
    <source>
        <dbReference type="ARBA" id="ARBA00022898"/>
    </source>
</evidence>
<reference evidence="10 11" key="1">
    <citation type="journal article" date="2013" name="BMC Microbiol.">
        <title>Identification of the type II cytochrome c maturation pathway in anammox bacteria by comparative genomics.</title>
        <authorList>
            <person name="Ferousi C."/>
            <person name="Speth D.R."/>
            <person name="Reimann J."/>
            <person name="Op den Camp H.J."/>
            <person name="Allen J.W."/>
            <person name="Keltjens J.T."/>
            <person name="Jetten M.S."/>
        </authorList>
    </citation>
    <scope>NUCLEOTIDE SEQUENCE [LARGE SCALE GENOMIC DNA]</scope>
    <source>
        <strain evidence="10">RU1</strain>
    </source>
</reference>
<proteinExistence type="inferred from homology"/>
<dbReference type="Gene3D" id="3.90.1150.10">
    <property type="entry name" value="Aspartate Aminotransferase, domain 1"/>
    <property type="match status" value="1"/>
</dbReference>
<evidence type="ECO:0000256" key="6">
    <source>
        <dbReference type="ARBA" id="ARBA00022679"/>
    </source>
</evidence>
<keyword evidence="8" id="KW-0809">Transit peptide</keyword>
<dbReference type="PROSITE" id="PS00600">
    <property type="entry name" value="AA_TRANSFER_CLASS_3"/>
    <property type="match status" value="1"/>
</dbReference>
<dbReference type="Pfam" id="PF00202">
    <property type="entry name" value="Aminotran_3"/>
    <property type="match status" value="1"/>
</dbReference>
<dbReference type="GO" id="GO:0008453">
    <property type="term" value="F:alanine-glyoxylate transaminase activity"/>
    <property type="evidence" value="ECO:0007669"/>
    <property type="project" value="UniProtKB-EC"/>
</dbReference>
<dbReference type="PATRIC" id="fig|380242.3.peg.1115"/>
<protein>
    <recommendedName>
        <fullName evidence="4">alanine--glyoxylate transaminase</fullName>
        <ecNumber evidence="4">2.6.1.44</ecNumber>
    </recommendedName>
</protein>
<dbReference type="EMBL" id="LAQJ01000107">
    <property type="protein sequence ID" value="KKO20391.1"/>
    <property type="molecule type" value="Genomic_DNA"/>
</dbReference>
<comment type="similarity">
    <text evidence="2 9">Belongs to the class-III pyridoxal-phosphate-dependent aminotransferase family.</text>
</comment>